<dbReference type="EMBL" id="FN555004">
    <property type="protein sequence ID" value="CBG39434.1"/>
    <property type="molecule type" value="Genomic_DNA"/>
</dbReference>
<evidence type="ECO:0000259" key="1">
    <source>
        <dbReference type="Pfam" id="PF03775"/>
    </source>
</evidence>
<protein>
    <submittedName>
        <fullName evidence="2">Putative septum site-determining protein MinC</fullName>
    </submittedName>
</protein>
<dbReference type="NCBIfam" id="NF001819">
    <property type="entry name" value="PRK00556.1-3"/>
    <property type="match status" value="1"/>
</dbReference>
<reference evidence="2 3" key="1">
    <citation type="journal article" date="2010" name="BMC Genomics">
        <title>Comparative genomics and proteomics of Helicobacter mustelae, an ulcerogenic and carcinogenic gastric pathogen.</title>
        <authorList>
            <person name="O'Toole P.W."/>
            <person name="Snelling W.J."/>
            <person name="Canchaya C."/>
            <person name="Forde B.M."/>
            <person name="Hardie K.R."/>
            <person name="Josenhans C."/>
            <person name="Graham R.L.J."/>
            <person name="McMullan G."/>
            <person name="Parkhill J."/>
            <person name="Belda E."/>
            <person name="Bentley S.D."/>
        </authorList>
    </citation>
    <scope>NUCLEOTIDE SEQUENCE [LARGE SCALE GENOMIC DNA]</scope>
    <source>
        <strain evidence="3">ATCC 43772 / LMG 18044 / NCTC 12198 / 12198</strain>
    </source>
</reference>
<feature type="domain" description="Septum formation inhibitor MinC C-terminal" evidence="1">
    <location>
        <begin position="94"/>
        <end position="138"/>
    </location>
</feature>
<dbReference type="Pfam" id="PF03775">
    <property type="entry name" value="MinC_C"/>
    <property type="match status" value="1"/>
</dbReference>
<dbReference type="KEGG" id="hms:HMU01720"/>
<dbReference type="GO" id="GO:0000902">
    <property type="term" value="P:cell morphogenesis"/>
    <property type="evidence" value="ECO:0007669"/>
    <property type="project" value="InterPro"/>
</dbReference>
<gene>
    <name evidence="2" type="ordered locus">HMU01720</name>
</gene>
<dbReference type="RefSeq" id="WP_013022529.1">
    <property type="nucleotide sequence ID" value="NC_013949.1"/>
</dbReference>
<dbReference type="HOGENOM" id="CLU_114483_0_0_7"/>
<accession>D3UG13</accession>
<evidence type="ECO:0000313" key="2">
    <source>
        <dbReference type="EMBL" id="CBG39434.1"/>
    </source>
</evidence>
<dbReference type="InterPro" id="IPR016098">
    <property type="entry name" value="CAP/MinC_C"/>
</dbReference>
<dbReference type="Gene3D" id="2.160.20.70">
    <property type="match status" value="1"/>
</dbReference>
<dbReference type="InterPro" id="IPR005526">
    <property type="entry name" value="Septum_form_inhib_MinC_C"/>
</dbReference>
<dbReference type="InterPro" id="IPR036145">
    <property type="entry name" value="MinC_C_sf"/>
</dbReference>
<evidence type="ECO:0000313" key="3">
    <source>
        <dbReference type="Proteomes" id="UP000001522"/>
    </source>
</evidence>
<dbReference type="Proteomes" id="UP000001522">
    <property type="component" value="Chromosome"/>
</dbReference>
<dbReference type="eggNOG" id="COG0850">
    <property type="taxonomic scope" value="Bacteria"/>
</dbReference>
<keyword evidence="3" id="KW-1185">Reference proteome</keyword>
<dbReference type="SUPFAM" id="SSF63848">
    <property type="entry name" value="Cell-division inhibitor MinC, C-terminal domain"/>
    <property type="match status" value="1"/>
</dbReference>
<sequence>MIKAKQRNLRAFEIENHDDGECIEFLKKNAVLLRDYLVIFVNPISPALSGFITDLGLNVFLQNALQNLQTTLTQSSLPTKDAPVQKKALKVLPKLRSGEEVEHDGDLIILENIHNGARVYASGNLSIFGKCEGRIECGGDYLILKSIMGNHIIFSGQIFSEEMLERINANQNKLKLIVRNGDCITIKEIE</sequence>
<dbReference type="STRING" id="679897.HMU01720"/>
<dbReference type="AlphaFoldDB" id="D3UG13"/>
<proteinExistence type="predicted"/>
<organism evidence="2 3">
    <name type="scientific">Helicobacter mustelae (strain ATCC 43772 / CCUG 25715 / CIP 103759 / LMG 18044 / NCTC 12198 / R85-136P)</name>
    <name type="common">Campylobacter mustelae</name>
    <dbReference type="NCBI Taxonomy" id="679897"/>
    <lineage>
        <taxon>Bacteria</taxon>
        <taxon>Pseudomonadati</taxon>
        <taxon>Campylobacterota</taxon>
        <taxon>Epsilonproteobacteria</taxon>
        <taxon>Campylobacterales</taxon>
        <taxon>Helicobacteraceae</taxon>
        <taxon>Helicobacter</taxon>
    </lineage>
</organism>
<name>D3UG13_HELM1</name>